<evidence type="ECO:0000256" key="4">
    <source>
        <dbReference type="RuleBase" id="RU003788"/>
    </source>
</evidence>
<organism evidence="5 6">
    <name type="scientific">Brumicola blandensis</name>
    <dbReference type="NCBI Taxonomy" id="3075611"/>
    <lineage>
        <taxon>Bacteria</taxon>
        <taxon>Pseudomonadati</taxon>
        <taxon>Pseudomonadota</taxon>
        <taxon>Gammaproteobacteria</taxon>
        <taxon>Alteromonadales</taxon>
        <taxon>Alteromonadaceae</taxon>
        <taxon>Brumicola</taxon>
    </lineage>
</organism>
<dbReference type="AlphaFoldDB" id="A0AAW8R1W7"/>
<evidence type="ECO:0000313" key="6">
    <source>
        <dbReference type="Proteomes" id="UP001249020"/>
    </source>
</evidence>
<dbReference type="Proteomes" id="UP001249020">
    <property type="component" value="Unassembled WGS sequence"/>
</dbReference>
<dbReference type="InterPro" id="IPR051018">
    <property type="entry name" value="Bacteriophage_GH24"/>
</dbReference>
<dbReference type="GO" id="GO:0042742">
    <property type="term" value="P:defense response to bacterium"/>
    <property type="evidence" value="ECO:0007669"/>
    <property type="project" value="UniProtKB-KW"/>
</dbReference>
<gene>
    <name evidence="5" type="ORF">RM544_11460</name>
</gene>
<evidence type="ECO:0000256" key="3">
    <source>
        <dbReference type="ARBA" id="ARBA00023200"/>
    </source>
</evidence>
<dbReference type="RefSeq" id="WP_311361925.1">
    <property type="nucleotide sequence ID" value="NZ_JAVRIE010000004.1"/>
</dbReference>
<accession>A0AAW8R1W7</accession>
<dbReference type="Gene3D" id="1.10.530.40">
    <property type="match status" value="1"/>
</dbReference>
<dbReference type="NCBIfam" id="TIGR03696">
    <property type="entry name" value="Rhs_assc_core"/>
    <property type="match status" value="1"/>
</dbReference>
<dbReference type="EC" id="3.2.1.17" evidence="4"/>
<dbReference type="InterPro" id="IPR002196">
    <property type="entry name" value="Glyco_hydro_24"/>
</dbReference>
<reference evidence="5 6" key="1">
    <citation type="submission" date="2023-09" db="EMBL/GenBank/DDBJ databases">
        <authorList>
            <person name="Rey-Velasco X."/>
        </authorList>
    </citation>
    <scope>NUCLEOTIDE SEQUENCE [LARGE SCALE GENOMIC DNA]</scope>
    <source>
        <strain evidence="5 6">W409</strain>
    </source>
</reference>
<keyword evidence="2 4" id="KW-0081">Bacteriolytic enzyme</keyword>
<dbReference type="GO" id="GO:0003796">
    <property type="term" value="F:lysozyme activity"/>
    <property type="evidence" value="ECO:0007669"/>
    <property type="project" value="UniProtKB-EC"/>
</dbReference>
<dbReference type="InterPro" id="IPR022385">
    <property type="entry name" value="Rhs_assc_core"/>
</dbReference>
<comment type="catalytic activity">
    <reaction evidence="4">
        <text>Hydrolysis of (1-&gt;4)-beta-linkages between N-acetylmuramic acid and N-acetyl-D-glucosamine residues in a peptidoglycan and between N-acetyl-D-glucosamine residues in chitodextrins.</text>
        <dbReference type="EC" id="3.2.1.17"/>
    </reaction>
</comment>
<protein>
    <recommendedName>
        <fullName evidence="4">Lysozyme</fullName>
        <ecNumber evidence="4">3.2.1.17</ecNumber>
    </recommendedName>
</protein>
<dbReference type="EMBL" id="JAVRIE010000004">
    <property type="protein sequence ID" value="MDT0583157.1"/>
    <property type="molecule type" value="Genomic_DNA"/>
</dbReference>
<evidence type="ECO:0000256" key="1">
    <source>
        <dbReference type="ARBA" id="ARBA00022529"/>
    </source>
</evidence>
<evidence type="ECO:0000313" key="5">
    <source>
        <dbReference type="EMBL" id="MDT0583157.1"/>
    </source>
</evidence>
<dbReference type="InterPro" id="IPR033907">
    <property type="entry name" value="Endolysin_autolysin"/>
</dbReference>
<comment type="caution">
    <text evidence="5">The sequence shown here is derived from an EMBL/GenBank/DDBJ whole genome shotgun (WGS) entry which is preliminary data.</text>
</comment>
<dbReference type="GO" id="GO:0016998">
    <property type="term" value="P:cell wall macromolecule catabolic process"/>
    <property type="evidence" value="ECO:0007669"/>
    <property type="project" value="InterPro"/>
</dbReference>
<keyword evidence="6" id="KW-1185">Reference proteome</keyword>
<dbReference type="SUPFAM" id="SSF53955">
    <property type="entry name" value="Lysozyme-like"/>
    <property type="match status" value="1"/>
</dbReference>
<name>A0AAW8R1W7_9ALTE</name>
<keyword evidence="1 4" id="KW-0929">Antimicrobial</keyword>
<dbReference type="InterPro" id="IPR023346">
    <property type="entry name" value="Lysozyme-like_dom_sf"/>
</dbReference>
<dbReference type="Pfam" id="PF00959">
    <property type="entry name" value="Phage_lysozyme"/>
    <property type="match status" value="1"/>
</dbReference>
<dbReference type="PANTHER" id="PTHR38107">
    <property type="match status" value="1"/>
</dbReference>
<dbReference type="PANTHER" id="PTHR38107:SF3">
    <property type="entry name" value="LYSOZYME RRRD-RELATED"/>
    <property type="match status" value="1"/>
</dbReference>
<keyword evidence="4" id="KW-0326">Glycosidase</keyword>
<dbReference type="GO" id="GO:0009253">
    <property type="term" value="P:peptidoglycan catabolic process"/>
    <property type="evidence" value="ECO:0007669"/>
    <property type="project" value="InterPro"/>
</dbReference>
<keyword evidence="4" id="KW-0378">Hydrolase</keyword>
<dbReference type="InterPro" id="IPR023347">
    <property type="entry name" value="Lysozyme_dom_sf"/>
</dbReference>
<dbReference type="Gene3D" id="2.180.10.10">
    <property type="entry name" value="RHS repeat-associated core"/>
    <property type="match status" value="1"/>
</dbReference>
<evidence type="ECO:0000256" key="2">
    <source>
        <dbReference type="ARBA" id="ARBA00022638"/>
    </source>
</evidence>
<sequence>MQARYYDPVIGRFYSNDPIGFRGTHTFNRYSYVANNPYKYTDPSGMCAEYPAKDPDTICQDNDELETGEEGKELIRKHEGEILEVYEDKAKHNTVGIGHKVLPKDNLKLGDKITQQQSDDFFDADLDTAEGLLKSLVGDLRLSQNEFDALVDLTYNVGFGNLKNKSPSLNAAIINKDYKEMGKQLIYTKDSNGNRQGGLINRSQARTELFNR</sequence>
<dbReference type="GO" id="GO:0031640">
    <property type="term" value="P:killing of cells of another organism"/>
    <property type="evidence" value="ECO:0007669"/>
    <property type="project" value="UniProtKB-KW"/>
</dbReference>
<comment type="similarity">
    <text evidence="4">Belongs to the glycosyl hydrolase 24 family.</text>
</comment>
<dbReference type="CDD" id="cd00737">
    <property type="entry name" value="lyz_endolysin_autolysin"/>
    <property type="match status" value="1"/>
</dbReference>
<proteinExistence type="inferred from homology"/>
<keyword evidence="3" id="KW-1035">Host cytoplasm</keyword>